<organism evidence="4 5">
    <name type="scientific">Bacillus changyiensis</name>
    <dbReference type="NCBI Taxonomy" id="3004103"/>
    <lineage>
        <taxon>Bacteria</taxon>
        <taxon>Bacillati</taxon>
        <taxon>Bacillota</taxon>
        <taxon>Bacilli</taxon>
        <taxon>Bacillales</taxon>
        <taxon>Bacillaceae</taxon>
        <taxon>Bacillus</taxon>
    </lineage>
</organism>
<keyword evidence="5" id="KW-1185">Reference proteome</keyword>
<dbReference type="Gene3D" id="2.40.50.180">
    <property type="entry name" value="CheA-289, Domain 4"/>
    <property type="match status" value="1"/>
</dbReference>
<feature type="domain" description="Response regulatory" evidence="2">
    <location>
        <begin position="178"/>
        <end position="304"/>
    </location>
</feature>
<dbReference type="InterPro" id="IPR036061">
    <property type="entry name" value="CheW-like_dom_sf"/>
</dbReference>
<name>A0ABT4X496_9BACI</name>
<dbReference type="InterPro" id="IPR011006">
    <property type="entry name" value="CheY-like_superfamily"/>
</dbReference>
<dbReference type="SUPFAM" id="SSF52172">
    <property type="entry name" value="CheY-like"/>
    <property type="match status" value="1"/>
</dbReference>
<dbReference type="PANTHER" id="PTHR47233">
    <property type="entry name" value="CHEMOTAXIS PROTEIN CHEV"/>
    <property type="match status" value="1"/>
</dbReference>
<reference evidence="4 5" key="1">
    <citation type="submission" date="2023-01" db="EMBL/GenBank/DDBJ databases">
        <title>Bacillus changyiensis sp. nov., isolated from a coastal deposit.</title>
        <authorList>
            <person name="Xiao G."/>
            <person name="Lai Q."/>
            <person name="Hu Z."/>
            <person name="Shao Z."/>
        </authorList>
    </citation>
    <scope>NUCLEOTIDE SEQUENCE [LARGE SCALE GENOMIC DNA]</scope>
    <source>
        <strain evidence="4 5">CLL-7-23</strain>
    </source>
</reference>
<dbReference type="SUPFAM" id="SSF50341">
    <property type="entry name" value="CheW-like"/>
    <property type="match status" value="1"/>
</dbReference>
<evidence type="ECO:0000259" key="2">
    <source>
        <dbReference type="PROSITE" id="PS50110"/>
    </source>
</evidence>
<dbReference type="CDD" id="cd00732">
    <property type="entry name" value="CheW"/>
    <property type="match status" value="1"/>
</dbReference>
<dbReference type="PROSITE" id="PS50851">
    <property type="entry name" value="CHEW"/>
    <property type="match status" value="1"/>
</dbReference>
<comment type="caution">
    <text evidence="4">The sequence shown here is derived from an EMBL/GenBank/DDBJ whole genome shotgun (WGS) entry which is preliminary data.</text>
</comment>
<dbReference type="PANTHER" id="PTHR47233:SF3">
    <property type="entry name" value="CHEMOTAXIS PROTEIN CHEV"/>
    <property type="match status" value="1"/>
</dbReference>
<feature type="modified residue" description="4-aspartylphosphate" evidence="1">
    <location>
        <position position="237"/>
    </location>
</feature>
<evidence type="ECO:0000256" key="1">
    <source>
        <dbReference type="PROSITE-ProRule" id="PRU00169"/>
    </source>
</evidence>
<dbReference type="PIRSF" id="PIRSF002867">
    <property type="entry name" value="CheV"/>
    <property type="match status" value="1"/>
</dbReference>
<evidence type="ECO:0000313" key="5">
    <source>
        <dbReference type="Proteomes" id="UP001211894"/>
    </source>
</evidence>
<dbReference type="EMBL" id="JAQKAB010000003">
    <property type="protein sequence ID" value="MDA7026256.1"/>
    <property type="molecule type" value="Genomic_DNA"/>
</dbReference>
<sequence length="307" mass="35340">MSLNKQEILLSSGTNELEIVKFEVGCNIFGINVMKVREIIQPVEITKVPHSQRHVEGMITLRGEILPVIDLFSFFGVEHGEEEEKQEKYIVTEFNKRKIVFHTGSVSQIHRVSWEEIEKPTALNQGMERHLTGIIKLDGTMIFLPDYEKIIYDLESETGVNPYEVKDETFDQRRTSKKLVIVEDSPLLLRLLVEKLNEAGYNNILSFENGKDAYDHLMNMMEDGTPLDQQIDLMITDIEMPQMDGHRLTKLIKDNPLSNKVPVLIFSSLITDDLRHKGEKVGADEQISKPELNELIDKLDKYIMKKD</sequence>
<dbReference type="InterPro" id="IPR001789">
    <property type="entry name" value="Sig_transdc_resp-reg_receiver"/>
</dbReference>
<dbReference type="Pfam" id="PF01584">
    <property type="entry name" value="CheW"/>
    <property type="match status" value="1"/>
</dbReference>
<dbReference type="SMART" id="SM00448">
    <property type="entry name" value="REC"/>
    <property type="match status" value="1"/>
</dbReference>
<accession>A0ABT4X496</accession>
<dbReference type="InterPro" id="IPR002545">
    <property type="entry name" value="CheW-lke_dom"/>
</dbReference>
<dbReference type="Proteomes" id="UP001211894">
    <property type="component" value="Unassembled WGS sequence"/>
</dbReference>
<dbReference type="SMART" id="SM00260">
    <property type="entry name" value="CheW"/>
    <property type="match status" value="1"/>
</dbReference>
<dbReference type="Gene3D" id="2.30.30.40">
    <property type="entry name" value="SH3 Domains"/>
    <property type="match status" value="1"/>
</dbReference>
<proteinExistence type="predicted"/>
<dbReference type="Pfam" id="PF00072">
    <property type="entry name" value="Response_reg"/>
    <property type="match status" value="1"/>
</dbReference>
<dbReference type="InterPro" id="IPR024181">
    <property type="entry name" value="Chemotax_regulator_CheV"/>
</dbReference>
<dbReference type="RefSeq" id="WP_271340085.1">
    <property type="nucleotide sequence ID" value="NZ_JAQKAB010000003.1"/>
</dbReference>
<dbReference type="Gene3D" id="3.40.50.2300">
    <property type="match status" value="1"/>
</dbReference>
<keyword evidence="1" id="KW-0597">Phosphoprotein</keyword>
<evidence type="ECO:0000259" key="3">
    <source>
        <dbReference type="PROSITE" id="PS50851"/>
    </source>
</evidence>
<evidence type="ECO:0000313" key="4">
    <source>
        <dbReference type="EMBL" id="MDA7026256.1"/>
    </source>
</evidence>
<gene>
    <name evidence="4" type="ORF">PJ311_06460</name>
</gene>
<protein>
    <submittedName>
        <fullName evidence="4">Chemotaxis protein</fullName>
    </submittedName>
</protein>
<dbReference type="PROSITE" id="PS50110">
    <property type="entry name" value="RESPONSE_REGULATORY"/>
    <property type="match status" value="1"/>
</dbReference>
<feature type="domain" description="CheW-like" evidence="3">
    <location>
        <begin position="16"/>
        <end position="156"/>
    </location>
</feature>